<proteinExistence type="predicted"/>
<dbReference type="EMBL" id="JAWRVE010000048">
    <property type="protein sequence ID" value="KAL1867909.1"/>
    <property type="molecule type" value="Genomic_DNA"/>
</dbReference>
<accession>A0ABR3WW55</accession>
<reference evidence="2 3" key="1">
    <citation type="journal article" date="2024" name="IMA Fungus">
        <title>IMA Genome - F19 : A genome assembly and annotation guide to empower mycologists, including annotated draft genome sequences of Ceratocystis pirilliformis, Diaporthe australafricana, Fusarium ophioides, Paecilomyces lecythidis, and Sporothrix stenoceras.</title>
        <authorList>
            <person name="Aylward J."/>
            <person name="Wilson A.M."/>
            <person name="Visagie C.M."/>
            <person name="Spraker J."/>
            <person name="Barnes I."/>
            <person name="Buitendag C."/>
            <person name="Ceriani C."/>
            <person name="Del Mar Angel L."/>
            <person name="du Plessis D."/>
            <person name="Fuchs T."/>
            <person name="Gasser K."/>
            <person name="Kramer D."/>
            <person name="Li W."/>
            <person name="Munsamy K."/>
            <person name="Piso A."/>
            <person name="Price J.L."/>
            <person name="Sonnekus B."/>
            <person name="Thomas C."/>
            <person name="van der Nest A."/>
            <person name="van Dijk A."/>
            <person name="van Heerden A."/>
            <person name="van Vuuren N."/>
            <person name="Yilmaz N."/>
            <person name="Duong T.A."/>
            <person name="van der Merwe N.A."/>
            <person name="Wingfield M.J."/>
            <person name="Wingfield B.D."/>
        </authorList>
    </citation>
    <scope>NUCLEOTIDE SEQUENCE [LARGE SCALE GENOMIC DNA]</scope>
    <source>
        <strain evidence="2 3">CMW 18300</strain>
    </source>
</reference>
<feature type="region of interest" description="Disordered" evidence="1">
    <location>
        <begin position="311"/>
        <end position="338"/>
    </location>
</feature>
<dbReference type="Gene3D" id="3.40.50.1110">
    <property type="entry name" value="SGNH hydrolase"/>
    <property type="match status" value="1"/>
</dbReference>
<feature type="compositionally biased region" description="Pro residues" evidence="1">
    <location>
        <begin position="313"/>
        <end position="322"/>
    </location>
</feature>
<keyword evidence="3" id="KW-1185">Reference proteome</keyword>
<dbReference type="InterPro" id="IPR001087">
    <property type="entry name" value="GDSL"/>
</dbReference>
<evidence type="ECO:0008006" key="4">
    <source>
        <dbReference type="Google" id="ProtNLM"/>
    </source>
</evidence>
<evidence type="ECO:0000256" key="1">
    <source>
        <dbReference type="SAM" id="MobiDB-lite"/>
    </source>
</evidence>
<protein>
    <recommendedName>
        <fullName evidence="4">SGNH hydrolase-type esterase domain-containing protein</fullName>
    </recommendedName>
</protein>
<name>A0ABR3WW55_9PEZI</name>
<comment type="caution">
    <text evidence="2">The sequence shown here is derived from an EMBL/GenBank/DDBJ whole genome shotgun (WGS) entry which is preliminary data.</text>
</comment>
<evidence type="ECO:0000313" key="3">
    <source>
        <dbReference type="Proteomes" id="UP001583177"/>
    </source>
</evidence>
<sequence>MAEPESPTAASQRADFNPIAHLSSREVPALARAFCKTKERTCLTAKRHSVAITGEKRPVSVVLFGDSMIERMLTTGRCQDFQPWPSEIIFPNTHLQTLNNTRLYAGELPISRMDGVANFGCGGDKIENMLYRLIREPASGLRGLLWELNPPAGGTSAQQKPKLWVISAGSNNLHRKKGLTAGSLHVLDIMLRQLYQANQLGSKFLLTGLFYRKDIPNGLVDEANTKMKELVTKLEMAIFGHSIESASAAKLASDRHEDFWDRSNATFRFLPAPNMDDPDKLFEDHVHLNEEGYRRWMQTLLPKVDEMVRSIPPSVPGLPPVKPFHNHSPPLDEQGTKQ</sequence>
<gene>
    <name evidence="2" type="ORF">Daus18300_006184</name>
</gene>
<dbReference type="InterPro" id="IPR036514">
    <property type="entry name" value="SGNH_hydro_sf"/>
</dbReference>
<dbReference type="Pfam" id="PF00657">
    <property type="entry name" value="Lipase_GDSL"/>
    <property type="match status" value="1"/>
</dbReference>
<evidence type="ECO:0000313" key="2">
    <source>
        <dbReference type="EMBL" id="KAL1867909.1"/>
    </source>
</evidence>
<dbReference type="SUPFAM" id="SSF52266">
    <property type="entry name" value="SGNH hydrolase"/>
    <property type="match status" value="1"/>
</dbReference>
<organism evidence="2 3">
    <name type="scientific">Diaporthe australafricana</name>
    <dbReference type="NCBI Taxonomy" id="127596"/>
    <lineage>
        <taxon>Eukaryota</taxon>
        <taxon>Fungi</taxon>
        <taxon>Dikarya</taxon>
        <taxon>Ascomycota</taxon>
        <taxon>Pezizomycotina</taxon>
        <taxon>Sordariomycetes</taxon>
        <taxon>Sordariomycetidae</taxon>
        <taxon>Diaporthales</taxon>
        <taxon>Diaporthaceae</taxon>
        <taxon>Diaporthe</taxon>
    </lineage>
</organism>
<dbReference type="Proteomes" id="UP001583177">
    <property type="component" value="Unassembled WGS sequence"/>
</dbReference>